<accession>A0A4Y7T6G9</accession>
<feature type="transmembrane region" description="Helical" evidence="10">
    <location>
        <begin position="954"/>
        <end position="974"/>
    </location>
</feature>
<dbReference type="Gene3D" id="1.20.1560.10">
    <property type="entry name" value="ABC transporter type 1, transmembrane domain"/>
    <property type="match status" value="2"/>
</dbReference>
<feature type="transmembrane region" description="Helical" evidence="10">
    <location>
        <begin position="476"/>
        <end position="496"/>
    </location>
</feature>
<feature type="transmembrane region" description="Helical" evidence="10">
    <location>
        <begin position="587"/>
        <end position="609"/>
    </location>
</feature>
<keyword evidence="2" id="KW-0813">Transport</keyword>
<keyword evidence="6" id="KW-0067">ATP-binding</keyword>
<dbReference type="InterPro" id="IPR003439">
    <property type="entry name" value="ABC_transporter-like_ATP-bd"/>
</dbReference>
<protein>
    <submittedName>
        <fullName evidence="13">Multidrug resistance-associated ABC transporter</fullName>
    </submittedName>
</protein>
<dbReference type="CDD" id="cd18596">
    <property type="entry name" value="ABC_6TM_VMR1_D1_like"/>
    <property type="match status" value="1"/>
</dbReference>
<dbReference type="FunFam" id="1.20.1560.10:FF:000013">
    <property type="entry name" value="ABC transporter C family member 2"/>
    <property type="match status" value="1"/>
</dbReference>
<evidence type="ECO:0000256" key="9">
    <source>
        <dbReference type="SAM" id="MobiDB-lite"/>
    </source>
</evidence>
<evidence type="ECO:0000256" key="4">
    <source>
        <dbReference type="ARBA" id="ARBA00022737"/>
    </source>
</evidence>
<sequence length="1452" mass="160742">MNRFQAQWSPDDQLYIGNVLALSKSDNRYVLVPLAIALLSAGIFVARIANYYALKTRLAEAETGEDASERDVPSNSIVARNGGTVIFVFMVARALDCVALATLSLLSLIQSSSATRHLSNELPDVLVHECMLASNIYALFLASTAIAFHHWRKSLIRQNIAILLSELAVYTYRNLWPLATYTKEPEDIAEGWLMWAKLGTLTFAAIVIPLSIPNVYKPIDPKRPEKVPHPEQTASLISLRTFHYLTPVVDAARKVAHLPASELPPLADYDRAQDLMKHAEPYLSPVSVRKGRHIFFGLLRCFSLEYFKAWVAMIAWPISGFMATLAINRLLTALESDGMNTTGIRPWFWILVLLASPLLGTVSFQYYILAMSHALTTSESILTQLIFDYSLRVRVKAESSGKGATPDSQTSGEGGEGGQKANKATSSFTGRLTNLVTIDLTNITDARDLLFLFWDTPVEIVGGAVFLYFILGWSAFVGIGLTVALLPVPGWLATVASRIQDEKMKKTDDRTQTVTESMNVIRMVKMFGWERKIQSRIDEKREAELKWVWKARLVDLLMLLVGQLIPTITMLVTFATATLVAKVELTAAKVFSSMILFGNIRGVMTAFNYDVSAFIQGKVSIDRMNKFFKETELLDGYNEEEYGVVPGRSSAVDESFLGCRNATFTWNPEPSATGTDTPSSQFKLTIPDELQFAKGGINLIVGPTDNILFGSSYDEDRYQKVLHQCALEQDLELFEAGDQTEVGERGLTLSGGQKARLTLARAIYSRAEIVLLDDVLAALDVHTAKWIVNKCFKGDLVKGRTVLLVTHNIALTSKLAHLIVSVSSSGVATSRGQDLSAVLASEPALQTELKHNQEEIAADEAVIDAPSDAKGDKKKADGKLILAEEIQEGNVGWKSIAFLLKALGSNHVLLFFTLWIGASVLEYSVRSFNIWFLGYWSSQYERLPIEDIPVFQYLGVYTLLTIVTFVILTFRDVWMLIGQLRASRTIHKVLSESILGTTLRWLDETPVSRIVQRMTVDIGTIDESLVRMLSYLQSTSMSMLVAFVSAVIFVPFFTLPGLFIATVGMYTGSKYLKAQLSIRREMSNAKAPVLAHFSSAASGLVTLRAYGAQDAYRAELQKRLDHYVKLSRMNYDLNRWINIRIDVLGALFTASLAAYLTYGAKISAADVGFSLNRAAQFTNMVLLVVRIYNQFQVRIKQRIVAYTEVEQELKPTEQGKPPAAWPTSGEIKVENLTARYSKSSLTLALLRCILTEGSVYFDGLKTNDINLDALRSSITIIPQVPELLSGTLRYNLDPFDEYDDATLNAALKSSGLYATQSDTDEGRLTLDSDIASGGTNVSVGQRQIIALARAIIRSSKLLILDEATSAIDHETDTIIQNTLRKELGPDVTVLTIAHRLQTIIDADKILVLDAGNIVEFASPSELLAKPKGVFKALVDESEDKQRLYEAAEKKRS</sequence>
<dbReference type="EMBL" id="QPFP01000026">
    <property type="protein sequence ID" value="TEB29767.1"/>
    <property type="molecule type" value="Genomic_DNA"/>
</dbReference>
<dbReference type="InterPro" id="IPR027417">
    <property type="entry name" value="P-loop_NTPase"/>
</dbReference>
<keyword evidence="7 10" id="KW-1133">Transmembrane helix</keyword>
<dbReference type="InterPro" id="IPR050173">
    <property type="entry name" value="ABC_transporter_C-like"/>
</dbReference>
<dbReference type="OrthoDB" id="6500128at2759"/>
<dbReference type="InterPro" id="IPR036640">
    <property type="entry name" value="ABC1_TM_sf"/>
</dbReference>
<dbReference type="SUPFAM" id="SSF90123">
    <property type="entry name" value="ABC transporter transmembrane region"/>
    <property type="match status" value="2"/>
</dbReference>
<feature type="transmembrane region" description="Helical" evidence="10">
    <location>
        <begin position="556"/>
        <end position="581"/>
    </location>
</feature>
<dbReference type="GO" id="GO:0016020">
    <property type="term" value="C:membrane"/>
    <property type="evidence" value="ECO:0007669"/>
    <property type="project" value="UniProtKB-SubCell"/>
</dbReference>
<proteinExistence type="predicted"/>
<evidence type="ECO:0000256" key="8">
    <source>
        <dbReference type="ARBA" id="ARBA00023136"/>
    </source>
</evidence>
<dbReference type="STRING" id="71717.A0A4Y7T6G9"/>
<evidence type="ECO:0000313" key="13">
    <source>
        <dbReference type="EMBL" id="TEB29767.1"/>
    </source>
</evidence>
<evidence type="ECO:0000256" key="3">
    <source>
        <dbReference type="ARBA" id="ARBA00022692"/>
    </source>
</evidence>
<dbReference type="GO" id="GO:0016887">
    <property type="term" value="F:ATP hydrolysis activity"/>
    <property type="evidence" value="ECO:0007669"/>
    <property type="project" value="InterPro"/>
</dbReference>
<dbReference type="PROSITE" id="PS50893">
    <property type="entry name" value="ABC_TRANSPORTER_2"/>
    <property type="match status" value="2"/>
</dbReference>
<feature type="transmembrane region" description="Helical" evidence="10">
    <location>
        <begin position="29"/>
        <end position="49"/>
    </location>
</feature>
<dbReference type="SUPFAM" id="SSF52540">
    <property type="entry name" value="P-loop containing nucleoside triphosphate hydrolases"/>
    <property type="match status" value="2"/>
</dbReference>
<dbReference type="PANTHER" id="PTHR24223:SF356">
    <property type="entry name" value="ATP-BINDING CASSETTE TRANSPORTER ABC4"/>
    <property type="match status" value="1"/>
</dbReference>
<keyword evidence="4" id="KW-0677">Repeat</keyword>
<feature type="transmembrane region" description="Helical" evidence="10">
    <location>
        <begin position="85"/>
        <end position="106"/>
    </location>
</feature>
<organism evidence="13 14">
    <name type="scientific">Coprinellus micaceus</name>
    <name type="common">Glistening ink-cap mushroom</name>
    <name type="synonym">Coprinus micaceus</name>
    <dbReference type="NCBI Taxonomy" id="71717"/>
    <lineage>
        <taxon>Eukaryota</taxon>
        <taxon>Fungi</taxon>
        <taxon>Dikarya</taxon>
        <taxon>Basidiomycota</taxon>
        <taxon>Agaricomycotina</taxon>
        <taxon>Agaricomycetes</taxon>
        <taxon>Agaricomycetidae</taxon>
        <taxon>Agaricales</taxon>
        <taxon>Agaricineae</taxon>
        <taxon>Psathyrellaceae</taxon>
        <taxon>Coprinellus</taxon>
    </lineage>
</organism>
<dbReference type="Gene3D" id="3.40.50.300">
    <property type="entry name" value="P-loop containing nucleotide triphosphate hydrolases"/>
    <property type="match status" value="2"/>
</dbReference>
<dbReference type="CDD" id="cd18604">
    <property type="entry name" value="ABC_6TM_VMR1_D2_like"/>
    <property type="match status" value="1"/>
</dbReference>
<dbReference type="InterPro" id="IPR011527">
    <property type="entry name" value="ABC1_TM_dom"/>
</dbReference>
<feature type="transmembrane region" description="Helical" evidence="10">
    <location>
        <begin position="347"/>
        <end position="369"/>
    </location>
</feature>
<dbReference type="PROSITE" id="PS50929">
    <property type="entry name" value="ABC_TM1F"/>
    <property type="match status" value="2"/>
</dbReference>
<keyword evidence="14" id="KW-1185">Reference proteome</keyword>
<evidence type="ECO:0000256" key="5">
    <source>
        <dbReference type="ARBA" id="ARBA00022741"/>
    </source>
</evidence>
<evidence type="ECO:0000256" key="1">
    <source>
        <dbReference type="ARBA" id="ARBA00004141"/>
    </source>
</evidence>
<dbReference type="GO" id="GO:0005524">
    <property type="term" value="F:ATP binding"/>
    <property type="evidence" value="ECO:0007669"/>
    <property type="project" value="UniProtKB-KW"/>
</dbReference>
<feature type="domain" description="ABC transmembrane type-1" evidence="12">
    <location>
        <begin position="309"/>
        <end position="616"/>
    </location>
</feature>
<dbReference type="PROSITE" id="PS00211">
    <property type="entry name" value="ABC_TRANSPORTER_1"/>
    <property type="match status" value="1"/>
</dbReference>
<feature type="transmembrane region" description="Helical" evidence="10">
    <location>
        <begin position="449"/>
        <end position="470"/>
    </location>
</feature>
<evidence type="ECO:0000256" key="2">
    <source>
        <dbReference type="ARBA" id="ARBA00022448"/>
    </source>
</evidence>
<dbReference type="InterPro" id="IPR017871">
    <property type="entry name" value="ABC_transporter-like_CS"/>
</dbReference>
<feature type="transmembrane region" description="Helical" evidence="10">
    <location>
        <begin position="309"/>
        <end position="327"/>
    </location>
</feature>
<feature type="domain" description="ABC transporter" evidence="11">
    <location>
        <begin position="1200"/>
        <end position="1435"/>
    </location>
</feature>
<comment type="caution">
    <text evidence="13">The sequence shown here is derived from an EMBL/GenBank/DDBJ whole genome shotgun (WGS) entry which is preliminary data.</text>
</comment>
<reference evidence="13 14" key="1">
    <citation type="journal article" date="2019" name="Nat. Ecol. Evol.">
        <title>Megaphylogeny resolves global patterns of mushroom evolution.</title>
        <authorList>
            <person name="Varga T."/>
            <person name="Krizsan K."/>
            <person name="Foldi C."/>
            <person name="Dima B."/>
            <person name="Sanchez-Garcia M."/>
            <person name="Sanchez-Ramirez S."/>
            <person name="Szollosi G.J."/>
            <person name="Szarkandi J.G."/>
            <person name="Papp V."/>
            <person name="Albert L."/>
            <person name="Andreopoulos W."/>
            <person name="Angelini C."/>
            <person name="Antonin V."/>
            <person name="Barry K.W."/>
            <person name="Bougher N.L."/>
            <person name="Buchanan P."/>
            <person name="Buyck B."/>
            <person name="Bense V."/>
            <person name="Catcheside P."/>
            <person name="Chovatia M."/>
            <person name="Cooper J."/>
            <person name="Damon W."/>
            <person name="Desjardin D."/>
            <person name="Finy P."/>
            <person name="Geml J."/>
            <person name="Haridas S."/>
            <person name="Hughes K."/>
            <person name="Justo A."/>
            <person name="Karasinski D."/>
            <person name="Kautmanova I."/>
            <person name="Kiss B."/>
            <person name="Kocsube S."/>
            <person name="Kotiranta H."/>
            <person name="LaButti K.M."/>
            <person name="Lechner B.E."/>
            <person name="Liimatainen K."/>
            <person name="Lipzen A."/>
            <person name="Lukacs Z."/>
            <person name="Mihaltcheva S."/>
            <person name="Morgado L.N."/>
            <person name="Niskanen T."/>
            <person name="Noordeloos M.E."/>
            <person name="Ohm R.A."/>
            <person name="Ortiz-Santana B."/>
            <person name="Ovrebo C."/>
            <person name="Racz N."/>
            <person name="Riley R."/>
            <person name="Savchenko A."/>
            <person name="Shiryaev A."/>
            <person name="Soop K."/>
            <person name="Spirin V."/>
            <person name="Szebenyi C."/>
            <person name="Tomsovsky M."/>
            <person name="Tulloss R.E."/>
            <person name="Uehling J."/>
            <person name="Grigoriev I.V."/>
            <person name="Vagvolgyi C."/>
            <person name="Papp T."/>
            <person name="Martin F.M."/>
            <person name="Miettinen O."/>
            <person name="Hibbett D.S."/>
            <person name="Nagy L.G."/>
        </authorList>
    </citation>
    <scope>NUCLEOTIDE SEQUENCE [LARGE SCALE GENOMIC DNA]</scope>
    <source>
        <strain evidence="13 14">FP101781</strain>
    </source>
</reference>
<feature type="transmembrane region" description="Helical" evidence="10">
    <location>
        <begin position="908"/>
        <end position="934"/>
    </location>
</feature>
<evidence type="ECO:0000256" key="6">
    <source>
        <dbReference type="ARBA" id="ARBA00022840"/>
    </source>
</evidence>
<evidence type="ECO:0000256" key="7">
    <source>
        <dbReference type="ARBA" id="ARBA00022989"/>
    </source>
</evidence>
<dbReference type="Pfam" id="PF00664">
    <property type="entry name" value="ABC_membrane"/>
    <property type="match status" value="2"/>
</dbReference>
<feature type="region of interest" description="Disordered" evidence="9">
    <location>
        <begin position="400"/>
        <end position="424"/>
    </location>
</feature>
<evidence type="ECO:0000259" key="12">
    <source>
        <dbReference type="PROSITE" id="PS50929"/>
    </source>
</evidence>
<evidence type="ECO:0000256" key="10">
    <source>
        <dbReference type="SAM" id="Phobius"/>
    </source>
</evidence>
<name>A0A4Y7T6G9_COPMI</name>
<feature type="transmembrane region" description="Helical" evidence="10">
    <location>
        <begin position="192"/>
        <end position="216"/>
    </location>
</feature>
<feature type="transmembrane region" description="Helical" evidence="10">
    <location>
        <begin position="155"/>
        <end position="172"/>
    </location>
</feature>
<feature type="transmembrane region" description="Helical" evidence="10">
    <location>
        <begin position="126"/>
        <end position="148"/>
    </location>
</feature>
<feature type="transmembrane region" description="Helical" evidence="10">
    <location>
        <begin position="1037"/>
        <end position="1067"/>
    </location>
</feature>
<comment type="subcellular location">
    <subcellularLocation>
        <location evidence="1">Membrane</location>
        <topology evidence="1">Multi-pass membrane protein</topology>
    </subcellularLocation>
</comment>
<feature type="domain" description="ABC transporter" evidence="11">
    <location>
        <begin position="637"/>
        <end position="848"/>
    </location>
</feature>
<evidence type="ECO:0000259" key="11">
    <source>
        <dbReference type="PROSITE" id="PS50893"/>
    </source>
</evidence>
<dbReference type="PANTHER" id="PTHR24223">
    <property type="entry name" value="ATP-BINDING CASSETTE SUB-FAMILY C"/>
    <property type="match status" value="1"/>
</dbReference>
<dbReference type="Proteomes" id="UP000298030">
    <property type="component" value="Unassembled WGS sequence"/>
</dbReference>
<keyword evidence="8 10" id="KW-0472">Membrane</keyword>
<keyword evidence="3 10" id="KW-0812">Transmembrane</keyword>
<gene>
    <name evidence="13" type="ORF">FA13DRAFT_1793062</name>
</gene>
<evidence type="ECO:0000313" key="14">
    <source>
        <dbReference type="Proteomes" id="UP000298030"/>
    </source>
</evidence>
<dbReference type="Pfam" id="PF00005">
    <property type="entry name" value="ABC_tran"/>
    <property type="match status" value="2"/>
</dbReference>
<keyword evidence="5" id="KW-0547">Nucleotide-binding</keyword>
<dbReference type="GO" id="GO:0140359">
    <property type="term" value="F:ABC-type transporter activity"/>
    <property type="evidence" value="ECO:0007669"/>
    <property type="project" value="InterPro"/>
</dbReference>
<feature type="domain" description="ABC transmembrane type-1" evidence="12">
    <location>
        <begin position="916"/>
        <end position="1192"/>
    </location>
</feature>